<name>A0A644TMK9_9ZZZZ</name>
<protein>
    <submittedName>
        <fullName evidence="1">Uncharacterized protein</fullName>
    </submittedName>
</protein>
<sequence length="189" mass="19636">MKKVFRAFVLLVALLAVTSFAYAKDPPGKADNFYRGITTLAPVVTSELVSSSSVVLSSESVASDPVVTVVTSDPVVVETRVIGNGQGNNGKDGNLQDKTATTKVTTSETLVTTTSVVETTNVYEVTTTVASHRGAPISNGKPLEPVVTVAQDTQVVLGTEVSSEVVVETSSETVVSDWGPAYDVPSGSK</sequence>
<organism evidence="1">
    <name type="scientific">bioreactor metagenome</name>
    <dbReference type="NCBI Taxonomy" id="1076179"/>
    <lineage>
        <taxon>unclassified sequences</taxon>
        <taxon>metagenomes</taxon>
        <taxon>ecological metagenomes</taxon>
    </lineage>
</organism>
<proteinExistence type="predicted"/>
<gene>
    <name evidence="1" type="ORF">SDC9_13325</name>
</gene>
<comment type="caution">
    <text evidence="1">The sequence shown here is derived from an EMBL/GenBank/DDBJ whole genome shotgun (WGS) entry which is preliminary data.</text>
</comment>
<dbReference type="AlphaFoldDB" id="A0A644TMK9"/>
<evidence type="ECO:0000313" key="1">
    <source>
        <dbReference type="EMBL" id="MPL67627.1"/>
    </source>
</evidence>
<reference evidence="1" key="1">
    <citation type="submission" date="2019-08" db="EMBL/GenBank/DDBJ databases">
        <authorList>
            <person name="Kucharzyk K."/>
            <person name="Murdoch R.W."/>
            <person name="Higgins S."/>
            <person name="Loffler F."/>
        </authorList>
    </citation>
    <scope>NUCLEOTIDE SEQUENCE</scope>
</reference>
<dbReference type="EMBL" id="VSSQ01000038">
    <property type="protein sequence ID" value="MPL67627.1"/>
    <property type="molecule type" value="Genomic_DNA"/>
</dbReference>
<accession>A0A644TMK9</accession>